<name>A0AAW5A2F6_PHOPO</name>
<comment type="subcellular location">
    <subcellularLocation>
        <location evidence="1">Membrane</location>
    </subcellularLocation>
</comment>
<keyword evidence="3 5" id="KW-1133">Transmembrane helix</keyword>
<keyword evidence="4 5" id="KW-0472">Membrane</keyword>
<evidence type="ECO:0000256" key="2">
    <source>
        <dbReference type="ARBA" id="ARBA00022692"/>
    </source>
</evidence>
<dbReference type="Pfam" id="PF05101">
    <property type="entry name" value="VirB3"/>
    <property type="match status" value="1"/>
</dbReference>
<dbReference type="InterPro" id="IPR007792">
    <property type="entry name" value="T4SS_VirB3/TrbD/AvhB"/>
</dbReference>
<dbReference type="AlphaFoldDB" id="A0AAW5A2F6"/>
<gene>
    <name evidence="6" type="ORF">GLP33_18935</name>
</gene>
<dbReference type="GeneID" id="69966418"/>
<evidence type="ECO:0000256" key="4">
    <source>
        <dbReference type="ARBA" id="ARBA00023136"/>
    </source>
</evidence>
<dbReference type="GO" id="GO:0016020">
    <property type="term" value="C:membrane"/>
    <property type="evidence" value="ECO:0007669"/>
    <property type="project" value="UniProtKB-SubCell"/>
</dbReference>
<organism evidence="6 7">
    <name type="scientific">Photobacterium phosphoreum</name>
    <dbReference type="NCBI Taxonomy" id="659"/>
    <lineage>
        <taxon>Bacteria</taxon>
        <taxon>Pseudomonadati</taxon>
        <taxon>Pseudomonadota</taxon>
        <taxon>Gammaproteobacteria</taxon>
        <taxon>Vibrionales</taxon>
        <taxon>Vibrionaceae</taxon>
        <taxon>Photobacterium</taxon>
    </lineage>
</organism>
<comment type="caution">
    <text evidence="6">The sequence shown here is derived from an EMBL/GenBank/DDBJ whole genome shotgun (WGS) entry which is preliminary data.</text>
</comment>
<evidence type="ECO:0000256" key="3">
    <source>
        <dbReference type="ARBA" id="ARBA00022989"/>
    </source>
</evidence>
<accession>A0AAW5A2F6</accession>
<feature type="transmembrane region" description="Helical" evidence="5">
    <location>
        <begin position="12"/>
        <end position="37"/>
    </location>
</feature>
<sequence>MSEPIYKACTRPAMIFSVPMIPLMAVSIVIIFISMWINYFGGGLWGLFLLLPNYIAMRIITKFDDGMFNLLWLKFKCRRNNRNRQFYGVTVYNPIDYKKRGK</sequence>
<dbReference type="Proteomes" id="UP000813876">
    <property type="component" value="Unassembled WGS sequence"/>
</dbReference>
<keyword evidence="2 5" id="KW-0812">Transmembrane</keyword>
<evidence type="ECO:0000313" key="6">
    <source>
        <dbReference type="EMBL" id="MCF2303798.1"/>
    </source>
</evidence>
<protein>
    <submittedName>
        <fullName evidence="6">Type VI secretion protein</fullName>
    </submittedName>
</protein>
<evidence type="ECO:0000256" key="1">
    <source>
        <dbReference type="ARBA" id="ARBA00004370"/>
    </source>
</evidence>
<dbReference type="EMBL" id="WMCP01000033">
    <property type="protein sequence ID" value="MCF2303798.1"/>
    <property type="molecule type" value="Genomic_DNA"/>
</dbReference>
<evidence type="ECO:0000313" key="7">
    <source>
        <dbReference type="Proteomes" id="UP000813876"/>
    </source>
</evidence>
<feature type="transmembrane region" description="Helical" evidence="5">
    <location>
        <begin position="43"/>
        <end position="61"/>
    </location>
</feature>
<proteinExistence type="predicted"/>
<reference evidence="6" key="1">
    <citation type="submission" date="2019-11" db="EMBL/GenBank/DDBJ databases">
        <title>Comparative genomics of photobacteria reveal adaptation to distinct habitats.</title>
        <authorList>
            <person name="Fuertes-Perez S."/>
            <person name="Hilgarth M."/>
            <person name="Vogel R.F."/>
        </authorList>
    </citation>
    <scope>NUCLEOTIDE SEQUENCE</scope>
    <source>
        <strain evidence="6">TMW2.2145</strain>
    </source>
</reference>
<dbReference type="RefSeq" id="WP_065208822.1">
    <property type="nucleotide sequence ID" value="NZ_CAMLDN010000037.1"/>
</dbReference>
<evidence type="ECO:0000256" key="5">
    <source>
        <dbReference type="SAM" id="Phobius"/>
    </source>
</evidence>